<evidence type="ECO:0000256" key="1">
    <source>
        <dbReference type="SAM" id="MobiDB-lite"/>
    </source>
</evidence>
<dbReference type="Proteomes" id="UP000217771">
    <property type="component" value="Unassembled WGS sequence"/>
</dbReference>
<name>A0A2A2ENR1_9GAMM</name>
<comment type="caution">
    <text evidence="2">The sequence shown here is derived from an EMBL/GenBank/DDBJ whole genome shotgun (WGS) entry which is preliminary data.</text>
</comment>
<dbReference type="InterPro" id="IPR052552">
    <property type="entry name" value="YeaO-like"/>
</dbReference>
<dbReference type="Pfam" id="PF22752">
    <property type="entry name" value="DUF488-N3i"/>
    <property type="match status" value="1"/>
</dbReference>
<gene>
    <name evidence="2" type="ORF">CK498_24870</name>
</gene>
<dbReference type="EMBL" id="NSKB01000018">
    <property type="protein sequence ID" value="PAU74002.1"/>
    <property type="molecule type" value="Genomic_DNA"/>
</dbReference>
<sequence>MRLARQGRLTLLSAARDLEGSHLPVLREALLEALYEEDRQTDDAPSSAPCYAGHLDSEI</sequence>
<evidence type="ECO:0000313" key="3">
    <source>
        <dbReference type="Proteomes" id="UP000217771"/>
    </source>
</evidence>
<protein>
    <submittedName>
        <fullName evidence="2">Uncharacterized protein</fullName>
    </submittedName>
</protein>
<dbReference type="AlphaFoldDB" id="A0A2A2ENR1"/>
<evidence type="ECO:0000313" key="2">
    <source>
        <dbReference type="EMBL" id="PAU74002.1"/>
    </source>
</evidence>
<accession>A0A2A2ENR1</accession>
<proteinExistence type="predicted"/>
<keyword evidence="3" id="KW-1185">Reference proteome</keyword>
<organism evidence="2 3">
    <name type="scientific">Halomonas salipaludis</name>
    <dbReference type="NCBI Taxonomy" id="2032625"/>
    <lineage>
        <taxon>Bacteria</taxon>
        <taxon>Pseudomonadati</taxon>
        <taxon>Pseudomonadota</taxon>
        <taxon>Gammaproteobacteria</taxon>
        <taxon>Oceanospirillales</taxon>
        <taxon>Halomonadaceae</taxon>
        <taxon>Halomonas</taxon>
    </lineage>
</organism>
<feature type="region of interest" description="Disordered" evidence="1">
    <location>
        <begin position="37"/>
        <end position="59"/>
    </location>
</feature>
<reference evidence="2 3" key="1">
    <citation type="submission" date="2017-08" db="EMBL/GenBank/DDBJ databases">
        <title>Halomonas alkalisoli sp. nov., isolated from saline alkaline soil.</title>
        <authorList>
            <person name="Wang D."/>
            <person name="Zhang G."/>
        </authorList>
    </citation>
    <scope>NUCLEOTIDE SEQUENCE [LARGE SCALE GENOMIC DNA]</scope>
    <source>
        <strain evidence="2 3">WRN001</strain>
    </source>
</reference>